<sequence>MARIRKLAQNNYTVIDNAIIRDKSLSWKAKGVFAYLWSMPDDWEFYETEVMTHAKDGRDSLRSAIKELQDHHYMQRTRSRNEKGQVKTSDWELSDKPMLEKPTQDKPMQDDPTLPSTNGLSTDLPITDGTNDDDEGHPQTDDPVKKSWVNLWTDEPNTVVGAKLREWSQNLNPELVCFAIQVAGEHSVKQTGALKYLTAVIDGWLKRKITTLDQAKKAAEEHDKRRSQRKPHGGKSHKKQEIKPHWMEDQKTGYQAKPKSKLTDQQRKELEERVKRLDKPKEVV</sequence>
<evidence type="ECO:0000256" key="1">
    <source>
        <dbReference type="ARBA" id="ARBA00093462"/>
    </source>
</evidence>
<evidence type="ECO:0000259" key="3">
    <source>
        <dbReference type="Pfam" id="PF07261"/>
    </source>
</evidence>
<dbReference type="STRING" id="942150.IV64_GL001705"/>
<feature type="region of interest" description="Disordered" evidence="2">
    <location>
        <begin position="69"/>
        <end position="147"/>
    </location>
</feature>
<dbReference type="RefSeq" id="WP_057705537.1">
    <property type="nucleotide sequence ID" value="NZ_JQCL01000019.1"/>
</dbReference>
<feature type="compositionally biased region" description="Basic and acidic residues" evidence="2">
    <location>
        <begin position="136"/>
        <end position="145"/>
    </location>
</feature>
<dbReference type="InterPro" id="IPR006343">
    <property type="entry name" value="DnaB/C_C"/>
</dbReference>
<dbReference type="Proteomes" id="UP000051783">
    <property type="component" value="Unassembled WGS sequence"/>
</dbReference>
<dbReference type="OrthoDB" id="1258529at2"/>
<evidence type="ECO:0000313" key="5">
    <source>
        <dbReference type="Proteomes" id="UP000051783"/>
    </source>
</evidence>
<feature type="compositionally biased region" description="Basic and acidic residues" evidence="2">
    <location>
        <begin position="69"/>
        <end position="109"/>
    </location>
</feature>
<dbReference type="Gene3D" id="1.10.10.630">
    <property type="entry name" value="DnaD domain-like"/>
    <property type="match status" value="1"/>
</dbReference>
<feature type="compositionally biased region" description="Basic residues" evidence="2">
    <location>
        <begin position="225"/>
        <end position="238"/>
    </location>
</feature>
<comment type="caution">
    <text evidence="4">The sequence shown here is derived from an EMBL/GenBank/DDBJ whole genome shotgun (WGS) entry which is preliminary data.</text>
</comment>
<name>A0A0R2MR42_9LACO</name>
<protein>
    <recommendedName>
        <fullName evidence="3">DnaB/C C-terminal domain-containing protein</fullName>
    </recommendedName>
</protein>
<organism evidence="4 5">
    <name type="scientific">Lactiplantibacillus xiangfangensis</name>
    <dbReference type="NCBI Taxonomy" id="942150"/>
    <lineage>
        <taxon>Bacteria</taxon>
        <taxon>Bacillati</taxon>
        <taxon>Bacillota</taxon>
        <taxon>Bacilli</taxon>
        <taxon>Lactobacillales</taxon>
        <taxon>Lactobacillaceae</taxon>
        <taxon>Lactiplantibacillus</taxon>
    </lineage>
</organism>
<dbReference type="InterPro" id="IPR034829">
    <property type="entry name" value="DnaD-like_sf"/>
</dbReference>
<proteinExistence type="inferred from homology"/>
<feature type="domain" description="DnaB/C C-terminal" evidence="3">
    <location>
        <begin position="163"/>
        <end position="218"/>
    </location>
</feature>
<dbReference type="PANTHER" id="PTHR37293">
    <property type="entry name" value="PHAGE REPLICATION PROTEIN-RELATED"/>
    <property type="match status" value="1"/>
</dbReference>
<feature type="compositionally biased region" description="Basic and acidic residues" evidence="2">
    <location>
        <begin position="261"/>
        <end position="284"/>
    </location>
</feature>
<feature type="compositionally biased region" description="Basic and acidic residues" evidence="2">
    <location>
        <begin position="239"/>
        <end position="251"/>
    </location>
</feature>
<dbReference type="EMBL" id="JQCL01000019">
    <property type="protein sequence ID" value="KRO14221.1"/>
    <property type="molecule type" value="Genomic_DNA"/>
</dbReference>
<keyword evidence="5" id="KW-1185">Reference proteome</keyword>
<reference evidence="4 5" key="1">
    <citation type="journal article" date="2015" name="Genome Announc.">
        <title>Expanding the biotechnology potential of lactobacilli through comparative genomics of 213 strains and associated genera.</title>
        <authorList>
            <person name="Sun Z."/>
            <person name="Harris H.M."/>
            <person name="McCann A."/>
            <person name="Guo C."/>
            <person name="Argimon S."/>
            <person name="Zhang W."/>
            <person name="Yang X."/>
            <person name="Jeffery I.B."/>
            <person name="Cooney J.C."/>
            <person name="Kagawa T.F."/>
            <person name="Liu W."/>
            <person name="Song Y."/>
            <person name="Salvetti E."/>
            <person name="Wrobel A."/>
            <person name="Rasinkangas P."/>
            <person name="Parkhill J."/>
            <person name="Rea M.C."/>
            <person name="O'Sullivan O."/>
            <person name="Ritari J."/>
            <person name="Douillard F.P."/>
            <person name="Paul Ross R."/>
            <person name="Yang R."/>
            <person name="Briner A.E."/>
            <person name="Felis G.E."/>
            <person name="de Vos W.M."/>
            <person name="Barrangou R."/>
            <person name="Klaenhammer T.R."/>
            <person name="Caufield P.W."/>
            <person name="Cui Y."/>
            <person name="Zhang H."/>
            <person name="O'Toole P.W."/>
        </authorList>
    </citation>
    <scope>NUCLEOTIDE SEQUENCE [LARGE SCALE GENOMIC DNA]</scope>
    <source>
        <strain evidence="4 5">LMG 26013</strain>
    </source>
</reference>
<feature type="region of interest" description="Disordered" evidence="2">
    <location>
        <begin position="216"/>
        <end position="284"/>
    </location>
</feature>
<dbReference type="PANTHER" id="PTHR37293:SF9">
    <property type="entry name" value="PHI ETA ORF 22-LIKE PROTEIN"/>
    <property type="match status" value="1"/>
</dbReference>
<accession>A0A0R2MR42</accession>
<dbReference type="PATRIC" id="fig|942150.3.peg.1765"/>
<dbReference type="InterPro" id="IPR053162">
    <property type="entry name" value="DnaD"/>
</dbReference>
<gene>
    <name evidence="4" type="ORF">IV64_GL001705</name>
</gene>
<dbReference type="AlphaFoldDB" id="A0A0R2MR42"/>
<dbReference type="Pfam" id="PF07261">
    <property type="entry name" value="DnaB_2"/>
    <property type="match status" value="1"/>
</dbReference>
<comment type="similarity">
    <text evidence="1">Belongs to the DnaB/DnaD family.</text>
</comment>
<evidence type="ECO:0000313" key="4">
    <source>
        <dbReference type="EMBL" id="KRO14221.1"/>
    </source>
</evidence>
<evidence type="ECO:0000256" key="2">
    <source>
        <dbReference type="SAM" id="MobiDB-lite"/>
    </source>
</evidence>